<reference evidence="4" key="2">
    <citation type="submission" date="2019-05" db="EMBL/GenBank/DDBJ databases">
        <title>Unravelling the molecular evolution of spider venoms.</title>
        <authorList>
            <person name="Pineda S."/>
        </authorList>
    </citation>
    <scope>NUCLEOTIDE SEQUENCE</scope>
</reference>
<sequence>MYKVILLLLVVVSVTLAQDCVPNYCHTVRCVPATSCPPGQILKRRDVDRCRCCDYCAIQEGESCENMSMNTVCDEGLECDEDDKVCRPNNDVRSVCFTTLKVDI</sequence>
<organism evidence="4">
    <name type="scientific">Heteropoda jugulans</name>
    <dbReference type="NCBI Taxonomy" id="1358901"/>
    <lineage>
        <taxon>Eukaryota</taxon>
        <taxon>Metazoa</taxon>
        <taxon>Ecdysozoa</taxon>
        <taxon>Arthropoda</taxon>
        <taxon>Chelicerata</taxon>
        <taxon>Arachnida</taxon>
        <taxon>Araneae</taxon>
        <taxon>Araneomorphae</taxon>
        <taxon>Entelegynae</taxon>
        <taxon>Dionycha</taxon>
        <taxon>Sparassidae</taxon>
        <taxon>Heteropoda</taxon>
    </lineage>
</organism>
<evidence type="ECO:0000313" key="4">
    <source>
        <dbReference type="EMBL" id="SNX37618.1"/>
    </source>
</evidence>
<proteinExistence type="predicted"/>
<dbReference type="EMBL" id="HAHI01000700">
    <property type="protein sequence ID" value="SNX37618.1"/>
    <property type="molecule type" value="Transcribed_RNA"/>
</dbReference>
<feature type="chain" id="PRO_5020298904" evidence="2">
    <location>
        <begin position="18"/>
        <end position="104"/>
    </location>
</feature>
<evidence type="ECO:0000256" key="1">
    <source>
        <dbReference type="ARBA" id="ARBA00023157"/>
    </source>
</evidence>
<feature type="domain" description="IGFBP N-terminal" evidence="3">
    <location>
        <begin position="16"/>
        <end position="89"/>
    </location>
</feature>
<dbReference type="InterPro" id="IPR000867">
    <property type="entry name" value="IGFBP-like"/>
</dbReference>
<dbReference type="GO" id="GO:0005576">
    <property type="term" value="C:extracellular region"/>
    <property type="evidence" value="ECO:0007669"/>
    <property type="project" value="InterPro"/>
</dbReference>
<keyword evidence="2" id="KW-0732">Signal</keyword>
<evidence type="ECO:0000259" key="3">
    <source>
        <dbReference type="PROSITE" id="PS51323"/>
    </source>
</evidence>
<feature type="signal peptide" evidence="2">
    <location>
        <begin position="1"/>
        <end position="17"/>
    </location>
</feature>
<dbReference type="AlphaFoldDB" id="A0A4Q8KCQ7"/>
<reference evidence="4" key="1">
    <citation type="submission" date="2017-05" db="EMBL/GenBank/DDBJ databases">
        <authorList>
            <person name="QRISCLOUD D."/>
        </authorList>
    </citation>
    <scope>NUCLEOTIDE SEQUENCE</scope>
</reference>
<accession>A0A4Q8KCQ7</accession>
<dbReference type="PROSITE" id="PS51323">
    <property type="entry name" value="IGFBP_N_2"/>
    <property type="match status" value="1"/>
</dbReference>
<dbReference type="Gene3D" id="4.10.40.20">
    <property type="match status" value="1"/>
</dbReference>
<protein>
    <submittedName>
        <fullName evidence="4">U55-Sparatoxin-Hju1a_1</fullName>
    </submittedName>
</protein>
<evidence type="ECO:0000256" key="2">
    <source>
        <dbReference type="SAM" id="SignalP"/>
    </source>
</evidence>
<dbReference type="Pfam" id="PF00219">
    <property type="entry name" value="IGFBP"/>
    <property type="match status" value="1"/>
</dbReference>
<keyword evidence="1" id="KW-1015">Disulfide bond</keyword>
<dbReference type="SUPFAM" id="SSF57184">
    <property type="entry name" value="Growth factor receptor domain"/>
    <property type="match status" value="1"/>
</dbReference>
<name>A0A4Q8KCQ7_9ARAC</name>
<dbReference type="InterPro" id="IPR009030">
    <property type="entry name" value="Growth_fac_rcpt_cys_sf"/>
</dbReference>